<dbReference type="EMBL" id="CP003379">
    <property type="protein sequence ID" value="AFL86787.1"/>
    <property type="molecule type" value="Genomic_DNA"/>
</dbReference>
<dbReference type="InterPro" id="IPR014756">
    <property type="entry name" value="Ig_E-set"/>
</dbReference>
<dbReference type="SUPFAM" id="SSF52266">
    <property type="entry name" value="SGNH hydrolase"/>
    <property type="match status" value="1"/>
</dbReference>
<dbReference type="RefSeq" id="WP_014784356.1">
    <property type="nucleotide sequence ID" value="NC_018014.1"/>
</dbReference>
<reference evidence="1 2" key="1">
    <citation type="submission" date="2012-06" db="EMBL/GenBank/DDBJ databases">
        <title>Complete genome of Terriglobus roseus DSM 18391.</title>
        <authorList>
            <consortium name="US DOE Joint Genome Institute (JGI-PGF)"/>
            <person name="Lucas S."/>
            <person name="Copeland A."/>
            <person name="Lapidus A."/>
            <person name="Glavina del Rio T."/>
            <person name="Dalin E."/>
            <person name="Tice H."/>
            <person name="Bruce D."/>
            <person name="Goodwin L."/>
            <person name="Pitluck S."/>
            <person name="Peters L."/>
            <person name="Mikhailova N."/>
            <person name="Munk A.C.C."/>
            <person name="Kyrpides N."/>
            <person name="Mavromatis K."/>
            <person name="Ivanova N."/>
            <person name="Brettin T."/>
            <person name="Detter J.C."/>
            <person name="Han C."/>
            <person name="Larimer F."/>
            <person name="Land M."/>
            <person name="Hauser L."/>
            <person name="Markowitz V."/>
            <person name="Cheng J.-F."/>
            <person name="Hugenholtz P."/>
            <person name="Woyke T."/>
            <person name="Wu D."/>
            <person name="Brambilla E."/>
            <person name="Klenk H.-P."/>
            <person name="Eisen J.A."/>
        </authorList>
    </citation>
    <scope>NUCLEOTIDE SEQUENCE [LARGE SCALE GENOMIC DNA]</scope>
    <source>
        <strain evidence="2">DSM 18391 / NRRL B-41598 / KBS 63</strain>
    </source>
</reference>
<sequence>MPLSFTEHHPLWKSPAARRILFAAISLGALALAGCSTIVQTITVDLTKKVATPIDGSAALAYLQQPVVQAGSPAATITVHGAGFQPTSQLLLDGALRTVTFGSSVDLQFNISASELASPGRHTVQVQNPGSGVPASNKLALLVTSGYAAFGDSITFGGGLDARLTEAYPFVIASQLSLYAQDHGQNGDQACDIFPHAIYPQLVGYIAVAAPLYSVMIGTNDANRYGVGTYEAVYNHCHQAVLTWLGTSRADKLLPGDAALTAAGGCTITPDPQNFGGITCTAGTPGTITASAFRTNGSAIYVWYTLTDAASANSNLSVAIDGASPATASAHPQVPIATSNGSTQSVSVLRIPAGAGTHTVAIQTSGDIAIQGIGTNRGGPAIPQLIVGDVPWQLSQDPIASVSTQLRYSANAHANLAQALTDGLDVRFAQDRVTMWGTRDEMLDRVHPNALGHQHLATAYLAALQ</sequence>
<gene>
    <name evidence="1" type="ordered locus">Terro_0443</name>
</gene>
<organism evidence="1 2">
    <name type="scientific">Terriglobus roseus (strain DSM 18391 / NRRL B-41598 / KBS 63)</name>
    <dbReference type="NCBI Taxonomy" id="926566"/>
    <lineage>
        <taxon>Bacteria</taxon>
        <taxon>Pseudomonadati</taxon>
        <taxon>Acidobacteriota</taxon>
        <taxon>Terriglobia</taxon>
        <taxon>Terriglobales</taxon>
        <taxon>Acidobacteriaceae</taxon>
        <taxon>Terriglobus</taxon>
    </lineage>
</organism>
<evidence type="ECO:0000313" key="1">
    <source>
        <dbReference type="EMBL" id="AFL86787.1"/>
    </source>
</evidence>
<dbReference type="KEGG" id="trs:Terro_0443"/>
<proteinExistence type="predicted"/>
<dbReference type="OrthoDB" id="116354at2"/>
<dbReference type="AlphaFoldDB" id="I3ZC19"/>
<keyword evidence="2" id="KW-1185">Reference proteome</keyword>
<dbReference type="HOGENOM" id="CLU_587833_0_0_0"/>
<evidence type="ECO:0000313" key="2">
    <source>
        <dbReference type="Proteomes" id="UP000006056"/>
    </source>
</evidence>
<evidence type="ECO:0008006" key="3">
    <source>
        <dbReference type="Google" id="ProtNLM"/>
    </source>
</evidence>
<dbReference type="SUPFAM" id="SSF81296">
    <property type="entry name" value="E set domains"/>
    <property type="match status" value="1"/>
</dbReference>
<name>I3ZC19_TERRK</name>
<dbReference type="STRING" id="926566.Terro_0443"/>
<accession>I3ZC19</accession>
<protein>
    <recommendedName>
        <fullName evidence="3">IPT/TIG domain-containing protein</fullName>
    </recommendedName>
</protein>
<dbReference type="Proteomes" id="UP000006056">
    <property type="component" value="Chromosome"/>
</dbReference>